<keyword evidence="2" id="KW-1185">Reference proteome</keyword>
<dbReference type="STRING" id="871325.SAMN05444349_10454"/>
<accession>A0A1M4V0T3</accession>
<name>A0A1M4V0T3_9BACE</name>
<evidence type="ECO:0000313" key="1">
    <source>
        <dbReference type="EMBL" id="SHE62512.1"/>
    </source>
</evidence>
<dbReference type="AlphaFoldDB" id="A0A1M4V0T3"/>
<sequence length="30" mass="3616">MAEKMNSLFIKIITEIGRNELFQWGYIIEQ</sequence>
<dbReference type="Proteomes" id="UP000184436">
    <property type="component" value="Unassembled WGS sequence"/>
</dbReference>
<gene>
    <name evidence="1" type="ORF">SAMN05444349_10454</name>
</gene>
<dbReference type="EMBL" id="FQVD01000004">
    <property type="protein sequence ID" value="SHE62512.1"/>
    <property type="molecule type" value="Genomic_DNA"/>
</dbReference>
<organism evidence="1 2">
    <name type="scientific">Bacteroides faecichinchillae</name>
    <dbReference type="NCBI Taxonomy" id="871325"/>
    <lineage>
        <taxon>Bacteria</taxon>
        <taxon>Pseudomonadati</taxon>
        <taxon>Bacteroidota</taxon>
        <taxon>Bacteroidia</taxon>
        <taxon>Bacteroidales</taxon>
        <taxon>Bacteroidaceae</taxon>
        <taxon>Bacteroides</taxon>
    </lineage>
</organism>
<proteinExistence type="predicted"/>
<reference evidence="1 2" key="1">
    <citation type="submission" date="2016-11" db="EMBL/GenBank/DDBJ databases">
        <authorList>
            <person name="Jaros S."/>
            <person name="Januszkiewicz K."/>
            <person name="Wedrychowicz H."/>
        </authorList>
    </citation>
    <scope>NUCLEOTIDE SEQUENCE [LARGE SCALE GENOMIC DNA]</scope>
    <source>
        <strain evidence="1 2">DSM 26883</strain>
    </source>
</reference>
<protein>
    <submittedName>
        <fullName evidence="1">Uncharacterized protein</fullName>
    </submittedName>
</protein>
<evidence type="ECO:0000313" key="2">
    <source>
        <dbReference type="Proteomes" id="UP000184436"/>
    </source>
</evidence>